<protein>
    <submittedName>
        <fullName evidence="1">Uncharacterized protein</fullName>
    </submittedName>
</protein>
<gene>
    <name evidence="1" type="primary">Acey_s0017.g3322</name>
    <name evidence="1" type="ORF">Y032_0017g3322</name>
</gene>
<evidence type="ECO:0000313" key="1">
    <source>
        <dbReference type="EMBL" id="EYC22390.1"/>
    </source>
</evidence>
<sequence length="93" mass="10528">MNSELQAIQKRVGVGVFLRGKHNGAFDKSCTFYPISRTVQCFACSYTRHVKSWKLSAISNWKRAKTCLAYNNWRDLPHLGSLTSGRIGETDSM</sequence>
<dbReference type="Proteomes" id="UP000024635">
    <property type="component" value="Unassembled WGS sequence"/>
</dbReference>
<reference evidence="2" key="1">
    <citation type="journal article" date="2015" name="Nat. Genet.">
        <title>The genome and transcriptome of the zoonotic hookworm Ancylostoma ceylanicum identify infection-specific gene families.</title>
        <authorList>
            <person name="Schwarz E.M."/>
            <person name="Hu Y."/>
            <person name="Antoshechkin I."/>
            <person name="Miller M.M."/>
            <person name="Sternberg P.W."/>
            <person name="Aroian R.V."/>
        </authorList>
    </citation>
    <scope>NUCLEOTIDE SEQUENCE</scope>
    <source>
        <strain evidence="2">HY135</strain>
    </source>
</reference>
<dbReference type="OrthoDB" id="10062131at2759"/>
<comment type="caution">
    <text evidence="1">The sequence shown here is derived from an EMBL/GenBank/DDBJ whole genome shotgun (WGS) entry which is preliminary data.</text>
</comment>
<evidence type="ECO:0000313" key="2">
    <source>
        <dbReference type="Proteomes" id="UP000024635"/>
    </source>
</evidence>
<organism evidence="1 2">
    <name type="scientific">Ancylostoma ceylanicum</name>
    <dbReference type="NCBI Taxonomy" id="53326"/>
    <lineage>
        <taxon>Eukaryota</taxon>
        <taxon>Metazoa</taxon>
        <taxon>Ecdysozoa</taxon>
        <taxon>Nematoda</taxon>
        <taxon>Chromadorea</taxon>
        <taxon>Rhabditida</taxon>
        <taxon>Rhabditina</taxon>
        <taxon>Rhabditomorpha</taxon>
        <taxon>Strongyloidea</taxon>
        <taxon>Ancylostomatidae</taxon>
        <taxon>Ancylostomatinae</taxon>
        <taxon>Ancylostoma</taxon>
    </lineage>
</organism>
<name>A0A016V4K4_9BILA</name>
<proteinExistence type="predicted"/>
<dbReference type="EMBL" id="JARK01001353">
    <property type="protein sequence ID" value="EYC22390.1"/>
    <property type="molecule type" value="Genomic_DNA"/>
</dbReference>
<accession>A0A016V4K4</accession>
<keyword evidence="2" id="KW-1185">Reference proteome</keyword>
<dbReference type="AlphaFoldDB" id="A0A016V4K4"/>